<feature type="compositionally biased region" description="Low complexity" evidence="1">
    <location>
        <begin position="692"/>
        <end position="702"/>
    </location>
</feature>
<sequence>MANKGTYKKSSEPTEAPFESQDREGRSLFLTVAESERRAWIEEKYPGFMSFMNRQHSNRGCNNDGYQSDELNDARSEAGLPETYNDEEPCVTVDELATLLHNAELTTPRSASAMSNTYVNSVPRRSNNDVLGDIDRYDPEGTPGSRSRNVRFQSPPLYDRVATNYQRISHDVLSARLNNEQRSCSLNEIYDRPQNDLVTSSRGALNRGASLSPRVLSRHATNLFVTDYQPPATPQSSRPEATITEIVPSRSNSRMSCDRVDAMSRASTNAYRSRDSESRRSLTSRRNDSRDPETYRLRDNYPTAQRNLSLNNPSAYTHYMPNSMGLFNDIIKQIPKFDGTPYKLNLFSIAVEEAVEQLPLYEGRILRALQPKLVGKAEGMACRLASYRRVSELIQDLRDRFVNKQVADKLALDLGNATQPIGVDARQFGSDIRSLYEDAMAAYRQAPDIEEIEREAAIHSLRKSVTDCFLLGLRESLQQRVQWKNPECLADAIDIAGEIENKLRYRAAVGSNITSVGLIGVRTHLGTTTDSDQSERVTDDKKVKCQLCKRTGHEATDCFKYKRATLKCSNCGLKGHEADTCRRPSTNDRDSRRDTRDNRDDRDSRRDNRSSRRDERSLRRDEWGSRDTSVESNSRRNYYNRNNDTRRDDDDRDRYARNASPDYRNSNNYNNRNSQQSQGYRNNRSYRENVRSDSQQSNNSNNDNRESARDNRNVHFDDSRAPRAAETQDAREIFKLVRCPAQSSSVRHSGKSTRWVATINCIGNHEIVPIIEWESDQFRVFVSLFYVDTGAEISVIKIDALSAEMQEKICKDIIYTIKGFGYGQYTTLGRVIIHLMGSPIALHVVPADVPISAHGIIGWDTIDKYGGIVSSADNALIMDESFHPFINITETVELPPRSRKTIAARVINEEPVGMVPLQNLGEGILFGNFIGTKTPQGHVLAKCINTTDETIIMPCPRVELLPCYALSYENNKIANEDSVALKDPGDPTPAPSVAQSSIENENLPPNDVRGPTFDPDEQSYVRRSFPEIAREISAKLRVDLRENPAPNRRGLQIDIWEVGSDDDRPREVDEQNIECSTSANDTVWLQDIEQPRRKKINNDTRFAKNFDELADATKKYRDPNNHRANLRIRRLPGYSEHEGCAETHATLMRSDDIPDKPPAIATLHSANDNNSYRHAQKRGNSIHDVLGEQRKDNSSQAKSADRHSASTVDSPEQNRCAVTTLAVALSTPTRGFTLREDRLESRTIHDTRSIQQDQLAQHVTLDYEMNDNAQLLVPPYEYNSDNEPMCVEPSIMNPPDNEEIKDDRDHNTSARDICGSVRQNADAAQAAKEVEEVQQGHTNAAL</sequence>
<feature type="region of interest" description="Disordered" evidence="1">
    <location>
        <begin position="227"/>
        <end position="309"/>
    </location>
</feature>
<feature type="domain" description="CCHC-type" evidence="2">
    <location>
        <begin position="567"/>
        <end position="583"/>
    </location>
</feature>
<dbReference type="Gene3D" id="4.10.60.10">
    <property type="entry name" value="Zinc finger, CCHC-type"/>
    <property type="match status" value="1"/>
</dbReference>
<feature type="compositionally biased region" description="Basic and acidic residues" evidence="1">
    <location>
        <begin position="643"/>
        <end position="656"/>
    </location>
</feature>
<feature type="domain" description="CCHC-type" evidence="2">
    <location>
        <begin position="544"/>
        <end position="560"/>
    </location>
</feature>
<feature type="region of interest" description="Disordered" evidence="1">
    <location>
        <begin position="978"/>
        <end position="1018"/>
    </location>
</feature>
<dbReference type="GO" id="GO:0000445">
    <property type="term" value="C:THO complex part of transcription export complex"/>
    <property type="evidence" value="ECO:0007669"/>
    <property type="project" value="TreeGrafter"/>
</dbReference>
<dbReference type="SMART" id="SM00343">
    <property type="entry name" value="ZnF_C2HC"/>
    <property type="match status" value="2"/>
</dbReference>
<dbReference type="OrthoDB" id="7617012at2759"/>
<accession>A0A6H5J4D2</accession>
<evidence type="ECO:0000313" key="3">
    <source>
        <dbReference type="EMBL" id="CAB0045053.1"/>
    </source>
</evidence>
<dbReference type="InterPro" id="IPR001878">
    <property type="entry name" value="Znf_CCHC"/>
</dbReference>
<dbReference type="InterPro" id="IPR040007">
    <property type="entry name" value="Tho2"/>
</dbReference>
<keyword evidence="4" id="KW-1185">Reference proteome</keyword>
<feature type="compositionally biased region" description="Basic and acidic residues" evidence="1">
    <location>
        <begin position="272"/>
        <end position="299"/>
    </location>
</feature>
<gene>
    <name evidence="3" type="ORF">TBRA_LOCUS16606</name>
</gene>
<dbReference type="Proteomes" id="UP000479190">
    <property type="component" value="Unassembled WGS sequence"/>
</dbReference>
<protein>
    <recommendedName>
        <fullName evidence="2">CCHC-type domain-containing protein</fullName>
    </recommendedName>
</protein>
<dbReference type="GO" id="GO:0006406">
    <property type="term" value="P:mRNA export from nucleus"/>
    <property type="evidence" value="ECO:0007669"/>
    <property type="project" value="InterPro"/>
</dbReference>
<name>A0A6H5J4D2_9HYME</name>
<dbReference type="SUPFAM" id="SSF50630">
    <property type="entry name" value="Acid proteases"/>
    <property type="match status" value="1"/>
</dbReference>
<feature type="compositionally biased region" description="Polar residues" evidence="1">
    <location>
        <begin position="1164"/>
        <end position="1173"/>
    </location>
</feature>
<evidence type="ECO:0000313" key="4">
    <source>
        <dbReference type="Proteomes" id="UP000479190"/>
    </source>
</evidence>
<feature type="compositionally biased region" description="Basic and acidic residues" evidence="1">
    <location>
        <begin position="703"/>
        <end position="727"/>
    </location>
</feature>
<feature type="region of interest" description="Disordered" evidence="1">
    <location>
        <begin position="1"/>
        <end position="24"/>
    </location>
</feature>
<feature type="region of interest" description="Disordered" evidence="1">
    <location>
        <begin position="577"/>
        <end position="727"/>
    </location>
</feature>
<dbReference type="InterPro" id="IPR036875">
    <property type="entry name" value="Znf_CCHC_sf"/>
</dbReference>
<feature type="compositionally biased region" description="Basic and acidic residues" evidence="1">
    <location>
        <begin position="577"/>
        <end position="629"/>
    </location>
</feature>
<evidence type="ECO:0000256" key="1">
    <source>
        <dbReference type="SAM" id="MobiDB-lite"/>
    </source>
</evidence>
<dbReference type="PANTHER" id="PTHR21597">
    <property type="entry name" value="THO2 PROTEIN"/>
    <property type="match status" value="1"/>
</dbReference>
<feature type="region of interest" description="Disordered" evidence="1">
    <location>
        <begin position="1189"/>
        <end position="1213"/>
    </location>
</feature>
<dbReference type="EMBL" id="CADCXV010001522">
    <property type="protein sequence ID" value="CAB0045053.1"/>
    <property type="molecule type" value="Genomic_DNA"/>
</dbReference>
<dbReference type="GO" id="GO:0008270">
    <property type="term" value="F:zinc ion binding"/>
    <property type="evidence" value="ECO:0007669"/>
    <property type="project" value="InterPro"/>
</dbReference>
<dbReference type="PANTHER" id="PTHR21597:SF0">
    <property type="entry name" value="THO COMPLEX SUBUNIT 2"/>
    <property type="match status" value="1"/>
</dbReference>
<feature type="compositionally biased region" description="Basic and acidic residues" evidence="1">
    <location>
        <begin position="1189"/>
        <end position="1204"/>
    </location>
</feature>
<dbReference type="InterPro" id="IPR021109">
    <property type="entry name" value="Peptidase_aspartic_dom_sf"/>
</dbReference>
<proteinExistence type="predicted"/>
<dbReference type="GO" id="GO:0003729">
    <property type="term" value="F:mRNA binding"/>
    <property type="evidence" value="ECO:0007669"/>
    <property type="project" value="TreeGrafter"/>
</dbReference>
<organism evidence="3 4">
    <name type="scientific">Trichogramma brassicae</name>
    <dbReference type="NCBI Taxonomy" id="86971"/>
    <lineage>
        <taxon>Eukaryota</taxon>
        <taxon>Metazoa</taxon>
        <taxon>Ecdysozoa</taxon>
        <taxon>Arthropoda</taxon>
        <taxon>Hexapoda</taxon>
        <taxon>Insecta</taxon>
        <taxon>Pterygota</taxon>
        <taxon>Neoptera</taxon>
        <taxon>Endopterygota</taxon>
        <taxon>Hymenoptera</taxon>
        <taxon>Apocrita</taxon>
        <taxon>Proctotrupomorpha</taxon>
        <taxon>Chalcidoidea</taxon>
        <taxon>Trichogrammatidae</taxon>
        <taxon>Trichogramma</taxon>
    </lineage>
</organism>
<dbReference type="GO" id="GO:0006397">
    <property type="term" value="P:mRNA processing"/>
    <property type="evidence" value="ECO:0007669"/>
    <property type="project" value="InterPro"/>
</dbReference>
<feature type="compositionally biased region" description="Low complexity" evidence="1">
    <location>
        <begin position="657"/>
        <end position="683"/>
    </location>
</feature>
<reference evidence="3 4" key="1">
    <citation type="submission" date="2020-02" db="EMBL/GenBank/DDBJ databases">
        <authorList>
            <person name="Ferguson B K."/>
        </authorList>
    </citation>
    <scope>NUCLEOTIDE SEQUENCE [LARGE SCALE GENOMIC DNA]</scope>
</reference>
<feature type="region of interest" description="Disordered" evidence="1">
    <location>
        <begin position="1319"/>
        <end position="1342"/>
    </location>
</feature>
<dbReference type="SUPFAM" id="SSF57756">
    <property type="entry name" value="Retrovirus zinc finger-like domains"/>
    <property type="match status" value="1"/>
</dbReference>
<evidence type="ECO:0000259" key="2">
    <source>
        <dbReference type="SMART" id="SM00343"/>
    </source>
</evidence>
<feature type="region of interest" description="Disordered" evidence="1">
    <location>
        <begin position="1149"/>
        <end position="1174"/>
    </location>
</feature>